<dbReference type="Proteomes" id="UP000828390">
    <property type="component" value="Unassembled WGS sequence"/>
</dbReference>
<evidence type="ECO:0000313" key="2">
    <source>
        <dbReference type="Proteomes" id="UP000828390"/>
    </source>
</evidence>
<keyword evidence="2" id="KW-1185">Reference proteome</keyword>
<proteinExistence type="predicted"/>
<accession>A0A9D4NF61</accession>
<name>A0A9D4NF61_DREPO</name>
<dbReference type="AlphaFoldDB" id="A0A9D4NF61"/>
<organism evidence="1 2">
    <name type="scientific">Dreissena polymorpha</name>
    <name type="common">Zebra mussel</name>
    <name type="synonym">Mytilus polymorpha</name>
    <dbReference type="NCBI Taxonomy" id="45954"/>
    <lineage>
        <taxon>Eukaryota</taxon>
        <taxon>Metazoa</taxon>
        <taxon>Spiralia</taxon>
        <taxon>Lophotrochozoa</taxon>
        <taxon>Mollusca</taxon>
        <taxon>Bivalvia</taxon>
        <taxon>Autobranchia</taxon>
        <taxon>Heteroconchia</taxon>
        <taxon>Euheterodonta</taxon>
        <taxon>Imparidentia</taxon>
        <taxon>Neoheterodontei</taxon>
        <taxon>Myida</taxon>
        <taxon>Dreissenoidea</taxon>
        <taxon>Dreissenidae</taxon>
        <taxon>Dreissena</taxon>
    </lineage>
</organism>
<dbReference type="EMBL" id="JAIWYP010000001">
    <property type="protein sequence ID" value="KAH3894305.1"/>
    <property type="molecule type" value="Genomic_DNA"/>
</dbReference>
<reference evidence="1" key="1">
    <citation type="journal article" date="2019" name="bioRxiv">
        <title>The Genome of the Zebra Mussel, Dreissena polymorpha: A Resource for Invasive Species Research.</title>
        <authorList>
            <person name="McCartney M.A."/>
            <person name="Auch B."/>
            <person name="Kono T."/>
            <person name="Mallez S."/>
            <person name="Zhang Y."/>
            <person name="Obille A."/>
            <person name="Becker A."/>
            <person name="Abrahante J.E."/>
            <person name="Garbe J."/>
            <person name="Badalamenti J.P."/>
            <person name="Herman A."/>
            <person name="Mangelson H."/>
            <person name="Liachko I."/>
            <person name="Sullivan S."/>
            <person name="Sone E.D."/>
            <person name="Koren S."/>
            <person name="Silverstein K.A.T."/>
            <person name="Beckman K.B."/>
            <person name="Gohl D.M."/>
        </authorList>
    </citation>
    <scope>NUCLEOTIDE SEQUENCE</scope>
    <source>
        <strain evidence="1">Duluth1</strain>
        <tissue evidence="1">Whole animal</tissue>
    </source>
</reference>
<comment type="caution">
    <text evidence="1">The sequence shown here is derived from an EMBL/GenBank/DDBJ whole genome shotgun (WGS) entry which is preliminary data.</text>
</comment>
<sequence>MRPCFQCSGGILKSANANGLNEVYSFVVLTRINFPPPDQNLFQNHSRYHYKNVLTKCHEDWTIHVTFKVKNAPPPGGHVFQPTRTIFTLDKDIIATNLLTGLASS</sequence>
<gene>
    <name evidence="1" type="ORF">DPMN_018461</name>
</gene>
<reference evidence="1" key="2">
    <citation type="submission" date="2020-11" db="EMBL/GenBank/DDBJ databases">
        <authorList>
            <person name="McCartney M.A."/>
            <person name="Auch B."/>
            <person name="Kono T."/>
            <person name="Mallez S."/>
            <person name="Becker A."/>
            <person name="Gohl D.M."/>
            <person name="Silverstein K.A.T."/>
            <person name="Koren S."/>
            <person name="Bechman K.B."/>
            <person name="Herman A."/>
            <person name="Abrahante J.E."/>
            <person name="Garbe J."/>
        </authorList>
    </citation>
    <scope>NUCLEOTIDE SEQUENCE</scope>
    <source>
        <strain evidence="1">Duluth1</strain>
        <tissue evidence="1">Whole animal</tissue>
    </source>
</reference>
<protein>
    <submittedName>
        <fullName evidence="1">Uncharacterized protein</fullName>
    </submittedName>
</protein>
<evidence type="ECO:0000313" key="1">
    <source>
        <dbReference type="EMBL" id="KAH3894305.1"/>
    </source>
</evidence>